<dbReference type="InterPro" id="IPR017972">
    <property type="entry name" value="Cyt_P450_CS"/>
</dbReference>
<evidence type="ECO:0000313" key="6">
    <source>
        <dbReference type="EMBL" id="JAE34566.1"/>
    </source>
</evidence>
<reference evidence="6" key="1">
    <citation type="submission" date="2014-09" db="EMBL/GenBank/DDBJ databases">
        <authorList>
            <person name="Magalhaes I.L.F."/>
            <person name="Oliveira U."/>
            <person name="Santos F.R."/>
            <person name="Vidigal T.H.D.A."/>
            <person name="Brescovit A.D."/>
            <person name="Santos A.J."/>
        </authorList>
    </citation>
    <scope>NUCLEOTIDE SEQUENCE</scope>
    <source>
        <tissue evidence="6">Shoot tissue taken approximately 20 cm above the soil surface</tissue>
    </source>
</reference>
<sequence length="112" mass="12500">MGRMPRLWGDDCHEFRPERWLDGGGEFVSMDAARYPVFHAGPRSCLGKEMAYMQMKAVVAAVIRRFVVEPVRAAGMEAPPQYEMTATLRMKGGLPVRISRRQAGDAGQKLTS</sequence>
<dbReference type="InterPro" id="IPR036396">
    <property type="entry name" value="Cyt_P450_sf"/>
</dbReference>
<evidence type="ECO:0000256" key="2">
    <source>
        <dbReference type="ARBA" id="ARBA00022723"/>
    </source>
</evidence>
<evidence type="ECO:0000256" key="4">
    <source>
        <dbReference type="ARBA" id="ARBA00023004"/>
    </source>
</evidence>
<keyword evidence="2 5" id="KW-0479">Metal-binding</keyword>
<keyword evidence="3 5" id="KW-0560">Oxidoreductase</keyword>
<proteinExistence type="inferred from homology"/>
<dbReference type="AlphaFoldDB" id="A0A0A9HI91"/>
<dbReference type="PANTHER" id="PTHR24296">
    <property type="entry name" value="CYTOCHROME P450"/>
    <property type="match status" value="1"/>
</dbReference>
<evidence type="ECO:0000256" key="1">
    <source>
        <dbReference type="ARBA" id="ARBA00010617"/>
    </source>
</evidence>
<dbReference type="SUPFAM" id="SSF48264">
    <property type="entry name" value="Cytochrome P450"/>
    <property type="match status" value="1"/>
</dbReference>
<dbReference type="Gene3D" id="1.10.630.10">
    <property type="entry name" value="Cytochrome P450"/>
    <property type="match status" value="1"/>
</dbReference>
<dbReference type="GO" id="GO:0020037">
    <property type="term" value="F:heme binding"/>
    <property type="evidence" value="ECO:0007669"/>
    <property type="project" value="InterPro"/>
</dbReference>
<dbReference type="GO" id="GO:0006629">
    <property type="term" value="P:lipid metabolic process"/>
    <property type="evidence" value="ECO:0007669"/>
    <property type="project" value="UniProtKB-ARBA"/>
</dbReference>
<keyword evidence="5" id="KW-0503">Monooxygenase</keyword>
<dbReference type="GO" id="GO:0004497">
    <property type="term" value="F:monooxygenase activity"/>
    <property type="evidence" value="ECO:0007669"/>
    <property type="project" value="UniProtKB-KW"/>
</dbReference>
<evidence type="ECO:0000256" key="3">
    <source>
        <dbReference type="ARBA" id="ARBA00023002"/>
    </source>
</evidence>
<dbReference type="PROSITE" id="PS00086">
    <property type="entry name" value="CYTOCHROME_P450"/>
    <property type="match status" value="1"/>
</dbReference>
<name>A0A0A9HI91_ARUDO</name>
<keyword evidence="5" id="KW-0349">Heme</keyword>
<dbReference type="GO" id="GO:0005506">
    <property type="term" value="F:iron ion binding"/>
    <property type="evidence" value="ECO:0007669"/>
    <property type="project" value="InterPro"/>
</dbReference>
<accession>A0A0A9HI91</accession>
<keyword evidence="4 5" id="KW-0408">Iron</keyword>
<dbReference type="Pfam" id="PF00067">
    <property type="entry name" value="p450"/>
    <property type="match status" value="1"/>
</dbReference>
<dbReference type="GO" id="GO:0016705">
    <property type="term" value="F:oxidoreductase activity, acting on paired donors, with incorporation or reduction of molecular oxygen"/>
    <property type="evidence" value="ECO:0007669"/>
    <property type="project" value="InterPro"/>
</dbReference>
<comment type="similarity">
    <text evidence="1 5">Belongs to the cytochrome P450 family.</text>
</comment>
<evidence type="ECO:0008006" key="7">
    <source>
        <dbReference type="Google" id="ProtNLM"/>
    </source>
</evidence>
<evidence type="ECO:0000256" key="5">
    <source>
        <dbReference type="RuleBase" id="RU000461"/>
    </source>
</evidence>
<organism evidence="6">
    <name type="scientific">Arundo donax</name>
    <name type="common">Giant reed</name>
    <name type="synonym">Donax arundinaceus</name>
    <dbReference type="NCBI Taxonomy" id="35708"/>
    <lineage>
        <taxon>Eukaryota</taxon>
        <taxon>Viridiplantae</taxon>
        <taxon>Streptophyta</taxon>
        <taxon>Embryophyta</taxon>
        <taxon>Tracheophyta</taxon>
        <taxon>Spermatophyta</taxon>
        <taxon>Magnoliopsida</taxon>
        <taxon>Liliopsida</taxon>
        <taxon>Poales</taxon>
        <taxon>Poaceae</taxon>
        <taxon>PACMAD clade</taxon>
        <taxon>Arundinoideae</taxon>
        <taxon>Arundineae</taxon>
        <taxon>Arundo</taxon>
    </lineage>
</organism>
<protein>
    <recommendedName>
        <fullName evidence="7">Cytochrome P450</fullName>
    </recommendedName>
</protein>
<dbReference type="EMBL" id="GBRH01163330">
    <property type="protein sequence ID" value="JAE34566.1"/>
    <property type="molecule type" value="Transcribed_RNA"/>
</dbReference>
<dbReference type="InterPro" id="IPR001128">
    <property type="entry name" value="Cyt_P450"/>
</dbReference>
<reference evidence="6" key="2">
    <citation type="journal article" date="2015" name="Data Brief">
        <title>Shoot transcriptome of the giant reed, Arundo donax.</title>
        <authorList>
            <person name="Barrero R.A."/>
            <person name="Guerrero F.D."/>
            <person name="Moolhuijzen P."/>
            <person name="Goolsby J.A."/>
            <person name="Tidwell J."/>
            <person name="Bellgard S.E."/>
            <person name="Bellgard M.I."/>
        </authorList>
    </citation>
    <scope>NUCLEOTIDE SEQUENCE</scope>
    <source>
        <tissue evidence="6">Shoot tissue taken approximately 20 cm above the soil surface</tissue>
    </source>
</reference>